<dbReference type="PANTHER" id="PTHR23180:SF160">
    <property type="entry name" value="ADP-RIBOSYLATION FACTOR GTPASE-ACTIVATING PROTEIN EFFECTOR PROTEIN 1"/>
    <property type="match status" value="1"/>
</dbReference>
<dbReference type="InterPro" id="IPR011993">
    <property type="entry name" value="PH-like_dom_sf"/>
</dbReference>
<evidence type="ECO:0000256" key="6">
    <source>
        <dbReference type="SAM" id="MobiDB-lite"/>
    </source>
</evidence>
<dbReference type="InterPro" id="IPR001164">
    <property type="entry name" value="ArfGAP_dom"/>
</dbReference>
<name>A0A9W8BIX3_9FUNG</name>
<feature type="region of interest" description="Disordered" evidence="6">
    <location>
        <begin position="1049"/>
        <end position="1071"/>
    </location>
</feature>
<dbReference type="SMART" id="SM00105">
    <property type="entry name" value="ArfGap"/>
    <property type="match status" value="1"/>
</dbReference>
<dbReference type="InterPro" id="IPR045258">
    <property type="entry name" value="ACAP1/2/3-like"/>
</dbReference>
<proteinExistence type="predicted"/>
<keyword evidence="1" id="KW-0479">Metal-binding</keyword>
<dbReference type="PROSITE" id="PS50003">
    <property type="entry name" value="PH_DOMAIN"/>
    <property type="match status" value="1"/>
</dbReference>
<dbReference type="PANTHER" id="PTHR23180">
    <property type="entry name" value="CENTAURIN/ARF"/>
    <property type="match status" value="1"/>
</dbReference>
<feature type="domain" description="PH" evidence="7">
    <location>
        <begin position="572"/>
        <end position="675"/>
    </location>
</feature>
<dbReference type="InterPro" id="IPR027267">
    <property type="entry name" value="AH/BAR_dom_sf"/>
</dbReference>
<feature type="domain" description="Arf-GAP" evidence="8">
    <location>
        <begin position="706"/>
        <end position="823"/>
    </location>
</feature>
<dbReference type="Gene3D" id="1.10.220.150">
    <property type="entry name" value="Arf GTPase activating protein"/>
    <property type="match status" value="1"/>
</dbReference>
<keyword evidence="3" id="KW-0862">Zinc</keyword>
<dbReference type="SUPFAM" id="SSF103657">
    <property type="entry name" value="BAR/IMD domain-like"/>
    <property type="match status" value="1"/>
</dbReference>
<dbReference type="InterPro" id="IPR002110">
    <property type="entry name" value="Ankyrin_rpt"/>
</dbReference>
<dbReference type="Gene3D" id="1.20.1270.60">
    <property type="entry name" value="Arfaptin homology (AH) domain/BAR domain"/>
    <property type="match status" value="1"/>
</dbReference>
<dbReference type="InterPro" id="IPR038508">
    <property type="entry name" value="ArfGAP_dom_sf"/>
</dbReference>
<evidence type="ECO:0000259" key="7">
    <source>
        <dbReference type="PROSITE" id="PS50003"/>
    </source>
</evidence>
<evidence type="ECO:0000256" key="5">
    <source>
        <dbReference type="PROSITE-ProRule" id="PRU00288"/>
    </source>
</evidence>
<comment type="caution">
    <text evidence="9">The sequence shown here is derived from an EMBL/GenBank/DDBJ whole genome shotgun (WGS) entry which is preliminary data.</text>
</comment>
<evidence type="ECO:0000259" key="8">
    <source>
        <dbReference type="PROSITE" id="PS50115"/>
    </source>
</evidence>
<dbReference type="Proteomes" id="UP001150907">
    <property type="component" value="Unassembled WGS sequence"/>
</dbReference>
<protein>
    <submittedName>
        <fullName evidence="9">Uncharacterized protein</fullName>
    </submittedName>
</protein>
<dbReference type="SUPFAM" id="SSF48403">
    <property type="entry name" value="Ankyrin repeat"/>
    <property type="match status" value="1"/>
</dbReference>
<dbReference type="Pfam" id="PF01412">
    <property type="entry name" value="ArfGap"/>
    <property type="match status" value="1"/>
</dbReference>
<dbReference type="OrthoDB" id="10266696at2759"/>
<evidence type="ECO:0000256" key="2">
    <source>
        <dbReference type="ARBA" id="ARBA00022771"/>
    </source>
</evidence>
<dbReference type="PRINTS" id="PR00405">
    <property type="entry name" value="REVINTRACTNG"/>
</dbReference>
<evidence type="ECO:0000256" key="1">
    <source>
        <dbReference type="ARBA" id="ARBA00022723"/>
    </source>
</evidence>
<feature type="region of interest" description="Disordered" evidence="6">
    <location>
        <begin position="1267"/>
        <end position="1287"/>
    </location>
</feature>
<dbReference type="EMBL" id="JANBQF010000272">
    <property type="protein sequence ID" value="KAJ2002765.1"/>
    <property type="molecule type" value="Genomic_DNA"/>
</dbReference>
<sequence length="1320" mass="138897">MEVKIDIVVDGALAHSYRLAEKTTWHIASGDPKGSHGLPLLRSIPSLPTSPALSLGGRIVPADLGLVPSYQVKRTLSVQVHMSGSGDRQSPEVSVRRGAGGVASPGGSEQRVAVHNEAAGRWTAEWSCGPDAGGGGGHVTVHMSVDGHAADTLSALEGRRGRACVLGLFVGGGAAAGAPSDERPRELAATHVFHEMLQYSDVRRQEAAATAETADGESGVGLHPLFGRWVAEDSPAFRSAIAEMEDVALGNRARYKELARQTSSLRDACQAFMRQLNESLGQLESMAVLEPLAALVLQPLRKDVGHLLNTLCTNWEVVVASSARRLYESSFRHLEERKAEFDGASEQYYGELAKYLKTKSSKEDGRRDEAFSRLRVGFDAARWAYFVDVWRASHGWSQLEMFVAVLKWAKSIMRTRETQELPELGDRGVAWLLDHVRAAVDEARRQRAEAGEFQAIIENPGGIGVRDSNVSPSGEMPESDEYVRVSLEQSQQPAGHQRQSSVPLIVGLEDQVRRFGALRRSAAQSTDQISQLLLQRGSRTRHAPPPAPLAVSSGASGDLLRRSITADGAGGDGVREGFLFVRSGGAWRRCWCAVRDGRFAMQAAGPLAAAAAAAGGGEWVALATATVRALGGDAKQAARRRFCFEVITPAYSGAFQATGAHDREQWMHVLRRAIELSLQGASHAELGASAATLVTSSARPSHDAGGVLLAALRAADPANGACADCGAAAADWCSLNLGCVLCIACSGIHRSLGTHVSKVRSLTLDVTSFTPPTVAVLRATGNALNARVFAPNGPAGPAGLPRQQLVDAKYVARAFVDRAWRAPPGSALRACVDRLEASGAVSVDSGAADDVGPAALLLAAAEAGDVEAAMRALALGASAAHARLHVTDGAWDCSALMAALVGQAQLARAVGAAAGADCEPRPFAMRVEVAELLVLNGAGVDWQDARHGLAALHVACLAASPAAVRYLADRGADPLLRTRRGVRAVDLLPAETEAETGEMAEIRAVVTALTQRADDAKEREAATAAAAQLASQSQPSAFTGGVQARRGSSAAAARRLAQSLTPGARMSVSTERPSLLELGASTTAGSSGYSFPWQVPANLNAHSRRLTAGIRELGTRLRAPSDTSLPPPHPSFVSGSGDALPTILSAREEDADEESDSDDGVPEPYATLRSTRSIAALNHHQPLSSRPELLLHLQGSASASASPTRMRLSSSSSSSCSLGGSASFVDVDSAVISPVPRPARDFGARLHRRGKDARTLLTTRLSPLSSVEDLTLTPPHPPPLAKAEASSGGSRLMLRLLPRSSRIALTGIFGRGERKPEELL</sequence>
<dbReference type="Gene3D" id="2.30.29.30">
    <property type="entry name" value="Pleckstrin-homology domain (PH domain)/Phosphotyrosine-binding domain (PTB)"/>
    <property type="match status" value="1"/>
</dbReference>
<evidence type="ECO:0000256" key="4">
    <source>
        <dbReference type="PROSITE-ProRule" id="PRU00023"/>
    </source>
</evidence>
<organism evidence="9 10">
    <name type="scientific">Coemansia thaxteri</name>
    <dbReference type="NCBI Taxonomy" id="2663907"/>
    <lineage>
        <taxon>Eukaryota</taxon>
        <taxon>Fungi</taxon>
        <taxon>Fungi incertae sedis</taxon>
        <taxon>Zoopagomycota</taxon>
        <taxon>Kickxellomycotina</taxon>
        <taxon>Kickxellomycetes</taxon>
        <taxon>Kickxellales</taxon>
        <taxon>Kickxellaceae</taxon>
        <taxon>Coemansia</taxon>
    </lineage>
</organism>
<dbReference type="InterPro" id="IPR036770">
    <property type="entry name" value="Ankyrin_rpt-contain_sf"/>
</dbReference>
<keyword evidence="2 5" id="KW-0863">Zinc-finger</keyword>
<reference evidence="9" key="1">
    <citation type="submission" date="2022-07" db="EMBL/GenBank/DDBJ databases">
        <title>Phylogenomic reconstructions and comparative analyses of Kickxellomycotina fungi.</title>
        <authorList>
            <person name="Reynolds N.K."/>
            <person name="Stajich J.E."/>
            <person name="Barry K."/>
            <person name="Grigoriev I.V."/>
            <person name="Crous P."/>
            <person name="Smith M.E."/>
        </authorList>
    </citation>
    <scope>NUCLEOTIDE SEQUENCE</scope>
    <source>
        <strain evidence="9">IMI 214461</strain>
    </source>
</reference>
<dbReference type="PROSITE" id="PS50115">
    <property type="entry name" value="ARFGAP"/>
    <property type="match status" value="1"/>
</dbReference>
<evidence type="ECO:0000256" key="3">
    <source>
        <dbReference type="ARBA" id="ARBA00022833"/>
    </source>
</evidence>
<dbReference type="InterPro" id="IPR001849">
    <property type="entry name" value="PH_domain"/>
</dbReference>
<dbReference type="Gene3D" id="1.25.40.20">
    <property type="entry name" value="Ankyrin repeat-containing domain"/>
    <property type="match status" value="1"/>
</dbReference>
<feature type="compositionally biased region" description="Polar residues" evidence="6">
    <location>
        <begin position="81"/>
        <end position="92"/>
    </location>
</feature>
<dbReference type="SUPFAM" id="SSF50729">
    <property type="entry name" value="PH domain-like"/>
    <property type="match status" value="1"/>
</dbReference>
<keyword evidence="4" id="KW-0040">ANK repeat</keyword>
<dbReference type="GO" id="GO:0008270">
    <property type="term" value="F:zinc ion binding"/>
    <property type="evidence" value="ECO:0007669"/>
    <property type="project" value="UniProtKB-KW"/>
</dbReference>
<dbReference type="GO" id="GO:0005096">
    <property type="term" value="F:GTPase activator activity"/>
    <property type="evidence" value="ECO:0007669"/>
    <property type="project" value="InterPro"/>
</dbReference>
<gene>
    <name evidence="9" type="ORF">H4R26_003441</name>
</gene>
<dbReference type="PROSITE" id="PS50297">
    <property type="entry name" value="ANK_REP_REGION"/>
    <property type="match status" value="1"/>
</dbReference>
<feature type="region of interest" description="Disordered" evidence="6">
    <location>
        <begin position="81"/>
        <end position="108"/>
    </location>
</feature>
<dbReference type="SUPFAM" id="SSF57863">
    <property type="entry name" value="ArfGap/RecO-like zinc finger"/>
    <property type="match status" value="1"/>
</dbReference>
<feature type="region of interest" description="Disordered" evidence="6">
    <location>
        <begin position="1117"/>
        <end position="1139"/>
    </location>
</feature>
<dbReference type="PROSITE" id="PS50088">
    <property type="entry name" value="ANK_REPEAT"/>
    <property type="match status" value="1"/>
</dbReference>
<feature type="compositionally biased region" description="Low complexity" evidence="6">
    <location>
        <begin position="1049"/>
        <end position="1060"/>
    </location>
</feature>
<accession>A0A9W8BIX3</accession>
<keyword evidence="10" id="KW-1185">Reference proteome</keyword>
<dbReference type="InterPro" id="IPR037278">
    <property type="entry name" value="ARFGAP/RecO"/>
</dbReference>
<feature type="repeat" description="ANK" evidence="4">
    <location>
        <begin position="947"/>
        <end position="979"/>
    </location>
</feature>
<dbReference type="SMART" id="SM00233">
    <property type="entry name" value="PH"/>
    <property type="match status" value="1"/>
</dbReference>
<evidence type="ECO:0000313" key="10">
    <source>
        <dbReference type="Proteomes" id="UP001150907"/>
    </source>
</evidence>
<evidence type="ECO:0000313" key="9">
    <source>
        <dbReference type="EMBL" id="KAJ2002765.1"/>
    </source>
</evidence>